<dbReference type="CDD" id="cd06532">
    <property type="entry name" value="Glyco_transf_25"/>
    <property type="match status" value="1"/>
</dbReference>
<evidence type="ECO:0000313" key="2">
    <source>
        <dbReference type="EMBL" id="MDP8172031.1"/>
    </source>
</evidence>
<evidence type="ECO:0000313" key="3">
    <source>
        <dbReference type="Proteomes" id="UP001236239"/>
    </source>
</evidence>
<feature type="domain" description="Glycosyl transferase family 25" evidence="1">
    <location>
        <begin position="26"/>
        <end position="208"/>
    </location>
</feature>
<gene>
    <name evidence="2" type="ORF">QJU93_01455</name>
</gene>
<dbReference type="RefSeq" id="WP_306384710.1">
    <property type="nucleotide sequence ID" value="NZ_JASAYN010000001.1"/>
</dbReference>
<protein>
    <submittedName>
        <fullName evidence="2">Glycosyltransferase family 25 protein</fullName>
    </submittedName>
</protein>
<name>A0AAJ6N8A0_9PAST</name>
<evidence type="ECO:0000259" key="1">
    <source>
        <dbReference type="Pfam" id="PF01755"/>
    </source>
</evidence>
<dbReference type="Proteomes" id="UP001236239">
    <property type="component" value="Unassembled WGS sequence"/>
</dbReference>
<proteinExistence type="predicted"/>
<dbReference type="EMBL" id="JASAYQ010000001">
    <property type="protein sequence ID" value="MDP8172031.1"/>
    <property type="molecule type" value="Genomic_DNA"/>
</dbReference>
<accession>A0AAJ6N8A0</accession>
<dbReference type="InterPro" id="IPR002654">
    <property type="entry name" value="Glyco_trans_25"/>
</dbReference>
<organism evidence="2 3">
    <name type="scientific">Phocoenobacter skyensis</name>
    <dbReference type="NCBI Taxonomy" id="97481"/>
    <lineage>
        <taxon>Bacteria</taxon>
        <taxon>Pseudomonadati</taxon>
        <taxon>Pseudomonadota</taxon>
        <taxon>Gammaproteobacteria</taxon>
        <taxon>Pasteurellales</taxon>
        <taxon>Pasteurellaceae</taxon>
        <taxon>Phocoenobacter</taxon>
    </lineage>
</organism>
<sequence length="272" mass="32185">MNTLENHKITKSQNHKITKSQNHKITIFVINLEKSTERRQSIQQQFEQLPQKIDFQFFKAINGKENPDFYLFAKHNAAKRFKYKGSKSTLGQLGCFASHYLLWEECVKLNQPIIILEDDAILHNEFCDVYTFLGSEENQFEFLWLTPPSPCRRSQKGKFIAKIKNTSNEIQQFYKAWSNTTGYYITPKIAKNLLNYTQEWIFDVDITMDRYWENKIKYLAVTPACLEPHLFLGSDIPIDKGKKERTAIIRLRREYYSLVDKVNKFIFDLLNK</sequence>
<dbReference type="Pfam" id="PF01755">
    <property type="entry name" value="Glyco_transf_25"/>
    <property type="match status" value="1"/>
</dbReference>
<comment type="caution">
    <text evidence="2">The sequence shown here is derived from an EMBL/GenBank/DDBJ whole genome shotgun (WGS) entry which is preliminary data.</text>
</comment>
<reference evidence="2" key="1">
    <citation type="journal article" date="2023" name="Front. Microbiol.">
        <title>Phylogeography and host specificity of Pasteurellaceae pathogenic to sea-farmed fish in the north-east Atlantic.</title>
        <authorList>
            <person name="Gulla S."/>
            <person name="Colquhoun D.J."/>
            <person name="Olsen A.B."/>
            <person name="Spilsberg B."/>
            <person name="Lagesen K."/>
            <person name="Aakesson C.P."/>
            <person name="Strom S."/>
            <person name="Manji F."/>
            <person name="Birkbeck T.H."/>
            <person name="Nilsen H.K."/>
        </authorList>
    </citation>
    <scope>NUCLEOTIDE SEQUENCE</scope>
    <source>
        <strain evidence="2">TW16_20</strain>
    </source>
</reference>
<dbReference type="AlphaFoldDB" id="A0AAJ6N8A0"/>